<dbReference type="GO" id="GO:0001731">
    <property type="term" value="P:formation of translation preinitiation complex"/>
    <property type="evidence" value="ECO:0007669"/>
    <property type="project" value="InterPro"/>
</dbReference>
<dbReference type="SUPFAM" id="SSF55159">
    <property type="entry name" value="eIF1-like"/>
    <property type="match status" value="1"/>
</dbReference>
<dbReference type="InterPro" id="IPR036877">
    <property type="entry name" value="SUI1_dom_sf"/>
</dbReference>
<feature type="domain" description="SUI1" evidence="4">
    <location>
        <begin position="477"/>
        <end position="550"/>
    </location>
</feature>
<dbReference type="Proteomes" id="UP000308199">
    <property type="component" value="Unassembled WGS sequence"/>
</dbReference>
<accession>A0A4S4LCT7</accession>
<dbReference type="SUPFAM" id="SSF47592">
    <property type="entry name" value="SWIB/MDM2 domain"/>
    <property type="match status" value="1"/>
</dbReference>
<name>A0A4S4LCT7_9AGAM</name>
<dbReference type="Gene3D" id="3.10.400.20">
    <property type="match status" value="1"/>
</dbReference>
<dbReference type="AlphaFoldDB" id="A0A4S4LCT7"/>
<keyword evidence="2" id="KW-0963">Cytoplasm</keyword>
<evidence type="ECO:0000256" key="1">
    <source>
        <dbReference type="ARBA" id="ARBA00010359"/>
    </source>
</evidence>
<evidence type="ECO:0008006" key="8">
    <source>
        <dbReference type="Google" id="ProtNLM"/>
    </source>
</evidence>
<dbReference type="Pfam" id="PF26291">
    <property type="entry name" value="SWIB_eIF2D"/>
    <property type="match status" value="1"/>
</dbReference>
<dbReference type="EMBL" id="SGPK01000085">
    <property type="protein sequence ID" value="THH08838.1"/>
    <property type="molecule type" value="Genomic_DNA"/>
</dbReference>
<evidence type="ECO:0000256" key="3">
    <source>
        <dbReference type="SAM" id="MobiDB-lite"/>
    </source>
</evidence>
<sequence length="567" mass="62205">MFRKPLNDLKTSAPLRNSDRRKLKQRVLQDFGLSEAQSELGDLIVPEGLQSVKFTTHSGEPGVAYLSSDGEPLWFSLGKGSGDLIPTVYTLWKYPRLLPFLSTPSAVIPVLTGGADLMIAGVVEHNSGLAPGQVVAVTCYTQDALGPPLVVGRMAVADSQLVREDGTAKGKAVHILHTIKDKLWEMGGQRDPPEPVPHEDNGYATERKEEASFTPAENATPLQSKIEELIVDEQVSSILRTALLQAILTSLAVLPPASFPLPSTVFYTSHILPARPAHTPSSTPIDIKHSAHKNLTAFLRAAEKEGLVRLKEARGKAGGDAQVLGVVIDHPDVNAHRVYRTVGEADAKRERREERAAAEASRTREIVVTELWKPHQQSIRFFEETEKGSSSLYTLQEIKTILNEYITAKSLVNTHQAQFINMDDLLSGMLATKGSDVPDFMKRDELTRSLLDKMQPWHRIEADGKDPLVKKGKLAPISVIVKLRQGRKACTLITNFEPFLLAADALADELRRTCASSTAVVPLPGKNAGFEVMVQGKQIKAVADMLQAKGVPKKWIESEDMTEKKKK</sequence>
<gene>
    <name evidence="6" type="ORF">EW145_g2443</name>
</gene>
<dbReference type="PANTHER" id="PTHR12217">
    <property type="entry name" value="EUKARYOTIC TRANSLATION INITIATION FACTOR 2D"/>
    <property type="match status" value="1"/>
</dbReference>
<feature type="domain" description="DM2" evidence="5">
    <location>
        <begin position="370"/>
        <end position="453"/>
    </location>
</feature>
<dbReference type="CDD" id="cd11610">
    <property type="entry name" value="eIF2D_N"/>
    <property type="match status" value="1"/>
</dbReference>
<reference evidence="6 7" key="1">
    <citation type="submission" date="2019-02" db="EMBL/GenBank/DDBJ databases">
        <title>Genome sequencing of the rare red list fungi Phellinidium pouzarii.</title>
        <authorList>
            <person name="Buettner E."/>
            <person name="Kellner H."/>
        </authorList>
    </citation>
    <scope>NUCLEOTIDE SEQUENCE [LARGE SCALE GENOMIC DNA]</scope>
    <source>
        <strain evidence="6 7">DSM 108285</strain>
    </source>
</reference>
<proteinExistence type="inferred from homology"/>
<dbReference type="OrthoDB" id="199771at2759"/>
<evidence type="ECO:0000313" key="6">
    <source>
        <dbReference type="EMBL" id="THH08838.1"/>
    </source>
</evidence>
<comment type="similarity">
    <text evidence="1">Belongs to the eIF2D family.</text>
</comment>
<dbReference type="InterPro" id="IPR036885">
    <property type="entry name" value="SWIB_MDM2_dom_sf"/>
</dbReference>
<dbReference type="SUPFAM" id="SSF88697">
    <property type="entry name" value="PUA domain-like"/>
    <property type="match status" value="1"/>
</dbReference>
<evidence type="ECO:0000259" key="5">
    <source>
        <dbReference type="PROSITE" id="PS51925"/>
    </source>
</evidence>
<dbReference type="PROSITE" id="PS50296">
    <property type="entry name" value="SUI1"/>
    <property type="match status" value="1"/>
</dbReference>
<dbReference type="FunFam" id="3.30.780.10:FF:000008">
    <property type="entry name" value="eukaryotic translation initiation factor 2D"/>
    <property type="match status" value="1"/>
</dbReference>
<dbReference type="CDD" id="cd21156">
    <property type="entry name" value="PUA_eIF2d-like"/>
    <property type="match status" value="1"/>
</dbReference>
<dbReference type="InterPro" id="IPR048247">
    <property type="entry name" value="eIF2D_N"/>
</dbReference>
<dbReference type="InterPro" id="IPR057429">
    <property type="entry name" value="WH_eIF2D"/>
</dbReference>
<organism evidence="6 7">
    <name type="scientific">Phellinidium pouzarii</name>
    <dbReference type="NCBI Taxonomy" id="167371"/>
    <lineage>
        <taxon>Eukaryota</taxon>
        <taxon>Fungi</taxon>
        <taxon>Dikarya</taxon>
        <taxon>Basidiomycota</taxon>
        <taxon>Agaricomycotina</taxon>
        <taxon>Agaricomycetes</taxon>
        <taxon>Hymenochaetales</taxon>
        <taxon>Hymenochaetaceae</taxon>
        <taxon>Phellinidium</taxon>
    </lineage>
</organism>
<dbReference type="Pfam" id="PF17832">
    <property type="entry name" value="Pre-PUA"/>
    <property type="match status" value="1"/>
</dbReference>
<dbReference type="CDD" id="cd11608">
    <property type="entry name" value="eIF2D_C"/>
    <property type="match status" value="1"/>
</dbReference>
<dbReference type="InterPro" id="IPR048248">
    <property type="entry name" value="PUA_eIF2d-like"/>
</dbReference>
<dbReference type="InterPro" id="IPR003121">
    <property type="entry name" value="SWIB_MDM2_domain"/>
</dbReference>
<dbReference type="Pfam" id="PF26292">
    <property type="entry name" value="PUA_elF2D"/>
    <property type="match status" value="1"/>
</dbReference>
<dbReference type="InterPro" id="IPR039759">
    <property type="entry name" value="eIF2D_SUI1"/>
</dbReference>
<feature type="region of interest" description="Disordered" evidence="3">
    <location>
        <begin position="186"/>
        <end position="218"/>
    </location>
</feature>
<comment type="caution">
    <text evidence="6">The sequence shown here is derived from an EMBL/GenBank/DDBJ whole genome shotgun (WGS) entry which is preliminary data.</text>
</comment>
<protein>
    <recommendedName>
        <fullName evidence="8">SUI1 domain-containing protein</fullName>
    </recommendedName>
</protein>
<dbReference type="InterPro" id="IPR058886">
    <property type="entry name" value="SWIB_eIF2D"/>
</dbReference>
<dbReference type="Pfam" id="PF25304">
    <property type="entry name" value="WHD_eIF2D"/>
    <property type="match status" value="1"/>
</dbReference>
<dbReference type="PROSITE" id="PS51925">
    <property type="entry name" value="SWIB_MDM2"/>
    <property type="match status" value="1"/>
</dbReference>
<evidence type="ECO:0000256" key="2">
    <source>
        <dbReference type="ARBA" id="ARBA00022490"/>
    </source>
</evidence>
<dbReference type="InterPro" id="IPR041366">
    <property type="entry name" value="Pre-PUA"/>
</dbReference>
<keyword evidence="7" id="KW-1185">Reference proteome</keyword>
<dbReference type="PROSITE" id="PS50890">
    <property type="entry name" value="PUA"/>
    <property type="match status" value="1"/>
</dbReference>
<dbReference type="Gene3D" id="3.30.780.10">
    <property type="entry name" value="SUI1-like domain"/>
    <property type="match status" value="1"/>
</dbReference>
<evidence type="ECO:0000313" key="7">
    <source>
        <dbReference type="Proteomes" id="UP000308199"/>
    </source>
</evidence>
<dbReference type="InterPro" id="IPR015947">
    <property type="entry name" value="PUA-like_sf"/>
</dbReference>
<dbReference type="PANTHER" id="PTHR12217:SF4">
    <property type="entry name" value="EUKARYOTIC TRANSLATION INITIATION FACTOR 2D"/>
    <property type="match status" value="1"/>
</dbReference>
<dbReference type="InterPro" id="IPR039757">
    <property type="entry name" value="EIF2D"/>
</dbReference>
<dbReference type="InterPro" id="IPR001950">
    <property type="entry name" value="SUI1"/>
</dbReference>
<evidence type="ECO:0000259" key="4">
    <source>
        <dbReference type="PROSITE" id="PS50296"/>
    </source>
</evidence>
<dbReference type="Pfam" id="PF01253">
    <property type="entry name" value="SUI1"/>
    <property type="match status" value="1"/>
</dbReference>
<dbReference type="GO" id="GO:0003743">
    <property type="term" value="F:translation initiation factor activity"/>
    <property type="evidence" value="ECO:0007669"/>
    <property type="project" value="InterPro"/>
</dbReference>
<feature type="compositionally biased region" description="Basic and acidic residues" evidence="3">
    <location>
        <begin position="191"/>
        <end position="211"/>
    </location>
</feature>